<dbReference type="InterPro" id="IPR008972">
    <property type="entry name" value="Cupredoxin"/>
</dbReference>
<evidence type="ECO:0000259" key="5">
    <source>
        <dbReference type="Pfam" id="PF07731"/>
    </source>
</evidence>
<evidence type="ECO:0000256" key="1">
    <source>
        <dbReference type="ARBA" id="ARBA00022723"/>
    </source>
</evidence>
<dbReference type="InterPro" id="IPR011706">
    <property type="entry name" value="Cu-oxidase_C"/>
</dbReference>
<dbReference type="Gene3D" id="2.60.40.420">
    <property type="entry name" value="Cupredoxins - blue copper proteins"/>
    <property type="match status" value="2"/>
</dbReference>
<keyword evidence="2" id="KW-0560">Oxidoreductase</keyword>
<name>A0ABQ1ESW0_9BACL</name>
<protein>
    <recommendedName>
        <fullName evidence="9">Copper oxidase</fullName>
    </recommendedName>
</protein>
<dbReference type="CDD" id="cd04202">
    <property type="entry name" value="CuRO_D2_2dMcoN_like"/>
    <property type="match status" value="1"/>
</dbReference>
<feature type="transmembrane region" description="Helical" evidence="4">
    <location>
        <begin position="46"/>
        <end position="68"/>
    </location>
</feature>
<keyword evidence="4" id="KW-0472">Membrane</keyword>
<dbReference type="Pfam" id="PF07731">
    <property type="entry name" value="Cu-oxidase_2"/>
    <property type="match status" value="1"/>
</dbReference>
<dbReference type="RefSeq" id="WP_189013081.1">
    <property type="nucleotide sequence ID" value="NZ_BMHE01000016.1"/>
</dbReference>
<dbReference type="EMBL" id="BMHE01000016">
    <property type="protein sequence ID" value="GFZ84680.1"/>
    <property type="molecule type" value="Genomic_DNA"/>
</dbReference>
<feature type="transmembrane region" description="Helical" evidence="4">
    <location>
        <begin position="214"/>
        <end position="236"/>
    </location>
</feature>
<evidence type="ECO:0000256" key="2">
    <source>
        <dbReference type="ARBA" id="ARBA00023002"/>
    </source>
</evidence>
<evidence type="ECO:0000256" key="3">
    <source>
        <dbReference type="ARBA" id="ARBA00023008"/>
    </source>
</evidence>
<keyword evidence="4" id="KW-0812">Transmembrane</keyword>
<dbReference type="Proteomes" id="UP000615455">
    <property type="component" value="Unassembled WGS sequence"/>
</dbReference>
<feature type="domain" description="Plastocyanin-like" evidence="6">
    <location>
        <begin position="304"/>
        <end position="420"/>
    </location>
</feature>
<dbReference type="SUPFAM" id="SSF49503">
    <property type="entry name" value="Cupredoxins"/>
    <property type="match status" value="3"/>
</dbReference>
<proteinExistence type="predicted"/>
<feature type="transmembrane region" description="Helical" evidence="4">
    <location>
        <begin position="6"/>
        <end position="25"/>
    </location>
</feature>
<feature type="transmembrane region" description="Helical" evidence="4">
    <location>
        <begin position="147"/>
        <end position="167"/>
    </location>
</feature>
<keyword evidence="8" id="KW-1185">Reference proteome</keyword>
<evidence type="ECO:0000313" key="7">
    <source>
        <dbReference type="EMBL" id="GFZ84680.1"/>
    </source>
</evidence>
<gene>
    <name evidence="7" type="ORF">GCM10008018_33300</name>
</gene>
<comment type="caution">
    <text evidence="7">The sequence shown here is derived from an EMBL/GenBank/DDBJ whole genome shotgun (WGS) entry which is preliminary data.</text>
</comment>
<accession>A0ABQ1ESW0</accession>
<feature type="transmembrane region" description="Helical" evidence="4">
    <location>
        <begin position="173"/>
        <end position="194"/>
    </location>
</feature>
<reference evidence="8" key="1">
    <citation type="journal article" date="2019" name="Int. J. Syst. Evol. Microbiol.">
        <title>The Global Catalogue of Microorganisms (GCM) 10K type strain sequencing project: providing services to taxonomists for standard genome sequencing and annotation.</title>
        <authorList>
            <consortium name="The Broad Institute Genomics Platform"/>
            <consortium name="The Broad Institute Genome Sequencing Center for Infectious Disease"/>
            <person name="Wu L."/>
            <person name="Ma J."/>
        </authorList>
    </citation>
    <scope>NUCLEOTIDE SEQUENCE [LARGE SCALE GENOMIC DNA]</scope>
    <source>
        <strain evidence="8">CGMCC 1.15043</strain>
    </source>
</reference>
<evidence type="ECO:0000256" key="4">
    <source>
        <dbReference type="SAM" id="Phobius"/>
    </source>
</evidence>
<keyword evidence="1" id="KW-0479">Metal-binding</keyword>
<feature type="domain" description="Plastocyanin-like" evidence="5">
    <location>
        <begin position="591"/>
        <end position="675"/>
    </location>
</feature>
<dbReference type="InterPro" id="IPR011707">
    <property type="entry name" value="Cu-oxidase-like_N"/>
</dbReference>
<dbReference type="PANTHER" id="PTHR11709:SF394">
    <property type="entry name" value="FI03373P-RELATED"/>
    <property type="match status" value="1"/>
</dbReference>
<keyword evidence="4" id="KW-1133">Transmembrane helix</keyword>
<evidence type="ECO:0000259" key="6">
    <source>
        <dbReference type="Pfam" id="PF07732"/>
    </source>
</evidence>
<feature type="transmembrane region" description="Helical" evidence="4">
    <location>
        <begin position="80"/>
        <end position="103"/>
    </location>
</feature>
<keyword evidence="3" id="KW-0186">Copper</keyword>
<dbReference type="InterPro" id="IPR045087">
    <property type="entry name" value="Cu-oxidase_fam"/>
</dbReference>
<organism evidence="7 8">
    <name type="scientific">Paenibacillus marchantiophytorum</name>
    <dbReference type="NCBI Taxonomy" id="1619310"/>
    <lineage>
        <taxon>Bacteria</taxon>
        <taxon>Bacillati</taxon>
        <taxon>Bacillota</taxon>
        <taxon>Bacilli</taxon>
        <taxon>Bacillales</taxon>
        <taxon>Paenibacillaceae</taxon>
        <taxon>Paenibacillus</taxon>
    </lineage>
</organism>
<dbReference type="Pfam" id="PF07732">
    <property type="entry name" value="Cu-oxidase_3"/>
    <property type="match status" value="1"/>
</dbReference>
<sequence>MYSISITIILFVSPLFFILAWIGSVKASRLLYSSSIERLNRKTRKLLFWSWFPVLPAALIIGTIAWMQRTMEQVFWLDRVFIQAPLIIVPILAIWFAAVPKLIKLKRVTKQILAEQAANEHSPADQDEHNIALQPNSPVYQRAASPALILPFQMTALGALTALYFALVPPIPFQWLDITVPLAVFVLATAGLWARHHIRFKQIGKAPNYVVPAFWKRASAMLGVCVIIAGSAYYLFTTAINNSELPTEIDMASGTIDYGRQAIPVGMSSHGMEGLNGYSAKTISVTDLTGPREGTPDRRFTLTAQTKTVTLSSGKTIDAWTYNGQMPGPELRMKEGELVEITLVNEDIKQGITADWHGLDVSNAEDGVAGATQSAVMPGETHTYRLRAEQVGTFWYHSQQDSQEAVRMGLFGALIVEPKETPMQTVKDITVMTHQWKGAGMAIGSSDQLERMTIEPGTSVRMRLINTDDWDQQKYTLVGTHFEVAAIDGTELNKPDILTNTHIVAAAGGRYDLTFIMPEHPVYLSVGDNGRLGILMSPDGKGEVPAISRTLAFDPLHYGTPSATRVDANSRFNHDFTLILDYKLGFYNRNMNFLFTMNGHVFPKNPIPTFKEGDLVKSTIVNRGNVDHPMHLYGHHMLVLSRNGKPSTGSPWWTDTLGVQPGETYEVGFVADNPQFMK</sequence>
<evidence type="ECO:0008006" key="9">
    <source>
        <dbReference type="Google" id="ProtNLM"/>
    </source>
</evidence>
<evidence type="ECO:0000313" key="8">
    <source>
        <dbReference type="Proteomes" id="UP000615455"/>
    </source>
</evidence>
<dbReference type="PANTHER" id="PTHR11709">
    <property type="entry name" value="MULTI-COPPER OXIDASE"/>
    <property type="match status" value="1"/>
</dbReference>